<reference evidence="2 3" key="1">
    <citation type="submission" date="2016-10" db="EMBL/GenBank/DDBJ databases">
        <title>Complete Genome Sequence of Peptococcaceae strain DCMF.</title>
        <authorList>
            <person name="Edwards R.J."/>
            <person name="Holland S.I."/>
            <person name="Deshpande N.P."/>
            <person name="Wong Y.K."/>
            <person name="Ertan H."/>
            <person name="Manefield M."/>
            <person name="Russell T.L."/>
            <person name="Lee M.J."/>
        </authorList>
    </citation>
    <scope>NUCLEOTIDE SEQUENCE [LARGE SCALE GENOMIC DNA]</scope>
    <source>
        <strain evidence="2 3">DCMF</strain>
    </source>
</reference>
<dbReference type="RefSeq" id="WP_148133335.1">
    <property type="nucleotide sequence ID" value="NZ_CP017634.1"/>
</dbReference>
<dbReference type="OrthoDB" id="9765386at2"/>
<name>A0A3G1KNY6_FORW1</name>
<dbReference type="KEGG" id="fwa:DCMF_04605"/>
<protein>
    <recommendedName>
        <fullName evidence="1">Phage head morphogenesis domain-containing protein</fullName>
    </recommendedName>
</protein>
<evidence type="ECO:0000259" key="1">
    <source>
        <dbReference type="Pfam" id="PF04233"/>
    </source>
</evidence>
<feature type="domain" description="Phage head morphogenesis" evidence="1">
    <location>
        <begin position="144"/>
        <end position="254"/>
    </location>
</feature>
<accession>A0A3G1KNY6</accession>
<evidence type="ECO:0000313" key="3">
    <source>
        <dbReference type="Proteomes" id="UP000323521"/>
    </source>
</evidence>
<dbReference type="Proteomes" id="UP000323521">
    <property type="component" value="Chromosome"/>
</dbReference>
<dbReference type="EMBL" id="CP017634">
    <property type="protein sequence ID" value="ATW24157.1"/>
    <property type="molecule type" value="Genomic_DNA"/>
</dbReference>
<organism evidence="2 3">
    <name type="scientific">Formimonas warabiya</name>
    <dbReference type="NCBI Taxonomy" id="1761012"/>
    <lineage>
        <taxon>Bacteria</taxon>
        <taxon>Bacillati</taxon>
        <taxon>Bacillota</taxon>
        <taxon>Clostridia</taxon>
        <taxon>Eubacteriales</taxon>
        <taxon>Peptococcaceae</taxon>
        <taxon>Candidatus Formimonas</taxon>
    </lineage>
</organism>
<sequence>MSPPDLDKLEKLHGKLNRKLAAWEKKKLRELLRTFAETEVEIKALLVTAEGWEKTRLESLLAEIDRIMDNMGRAAEMWVTGQSDVPPESPLAGLSQFPALSGGSAAFASLGVTGSFTTIHLPVLSYMQDYQLGLIRRITQEVRDQIKEELKRGYIQGESIPDIAKRLRNTKLDKGVWPSVEKRATVIARTEILRASNQGALHVYNQYQVKRVIWLTAKDERVCKVCGPLHKKIFPIDQIPFGGPPAHPRCRCFIVPHIVTTEEEGRAGDQKAKENVKWWKEKQAA</sequence>
<gene>
    <name evidence="2" type="ORF">DCMF_04605</name>
</gene>
<evidence type="ECO:0000313" key="2">
    <source>
        <dbReference type="EMBL" id="ATW24157.1"/>
    </source>
</evidence>
<keyword evidence="3" id="KW-1185">Reference proteome</keyword>
<proteinExistence type="predicted"/>
<dbReference type="InterPro" id="IPR006528">
    <property type="entry name" value="Phage_head_morphogenesis_dom"/>
</dbReference>
<dbReference type="AlphaFoldDB" id="A0A3G1KNY6"/>
<dbReference type="NCBIfam" id="TIGR01641">
    <property type="entry name" value="phageSPP1_gp7"/>
    <property type="match status" value="1"/>
</dbReference>
<dbReference type="Pfam" id="PF04233">
    <property type="entry name" value="Phage_Mu_F"/>
    <property type="match status" value="1"/>
</dbReference>